<keyword evidence="16" id="KW-0732">Signal</keyword>
<evidence type="ECO:0000256" key="1">
    <source>
        <dbReference type="ARBA" id="ARBA00000900"/>
    </source>
</evidence>
<feature type="chain" id="PRO_5044711293" description="RING-type E3 ubiquitin transferase" evidence="16">
    <location>
        <begin position="25"/>
        <end position="286"/>
    </location>
</feature>
<gene>
    <name evidence="18" type="ORF">RIF29_11928</name>
    <name evidence="19" type="ORF">RIF29_11930</name>
</gene>
<evidence type="ECO:0000313" key="20">
    <source>
        <dbReference type="Proteomes" id="UP001372338"/>
    </source>
</evidence>
<keyword evidence="12" id="KW-0472">Membrane</keyword>
<dbReference type="CDD" id="cd16454">
    <property type="entry name" value="RING-H2_PA-TM-RING"/>
    <property type="match status" value="1"/>
</dbReference>
<evidence type="ECO:0000256" key="10">
    <source>
        <dbReference type="ARBA" id="ARBA00022833"/>
    </source>
</evidence>
<dbReference type="InterPro" id="IPR013083">
    <property type="entry name" value="Znf_RING/FYVE/PHD"/>
</dbReference>
<comment type="similarity">
    <text evidence="13">Belongs to the RING-type zinc finger family. ATL subfamily.</text>
</comment>
<evidence type="ECO:0000256" key="9">
    <source>
        <dbReference type="ARBA" id="ARBA00022786"/>
    </source>
</evidence>
<evidence type="ECO:0000256" key="8">
    <source>
        <dbReference type="ARBA" id="ARBA00022771"/>
    </source>
</evidence>
<keyword evidence="9" id="KW-0833">Ubl conjugation pathway</keyword>
<comment type="catalytic activity">
    <reaction evidence="1">
        <text>S-ubiquitinyl-[E2 ubiquitin-conjugating enzyme]-L-cysteine + [acceptor protein]-L-lysine = [E2 ubiquitin-conjugating enzyme]-L-cysteine + N(6)-ubiquitinyl-[acceptor protein]-L-lysine.</text>
        <dbReference type="EC" id="2.3.2.27"/>
    </reaction>
</comment>
<evidence type="ECO:0000256" key="6">
    <source>
        <dbReference type="ARBA" id="ARBA00022692"/>
    </source>
</evidence>
<dbReference type="Proteomes" id="UP001372338">
    <property type="component" value="Unassembled WGS sequence"/>
</dbReference>
<evidence type="ECO:0000313" key="19">
    <source>
        <dbReference type="EMBL" id="KAK7282845.1"/>
    </source>
</evidence>
<dbReference type="EMBL" id="JAYWIO010000002">
    <property type="protein sequence ID" value="KAK7282843.1"/>
    <property type="molecule type" value="Genomic_DNA"/>
</dbReference>
<dbReference type="Pfam" id="PF13639">
    <property type="entry name" value="zf-RING_2"/>
    <property type="match status" value="1"/>
</dbReference>
<dbReference type="AlphaFoldDB" id="A0AAN9P0G7"/>
<keyword evidence="5" id="KW-0808">Transferase</keyword>
<reference evidence="18 20" key="1">
    <citation type="submission" date="2024-01" db="EMBL/GenBank/DDBJ databases">
        <title>The genomes of 5 underutilized Papilionoideae crops provide insights into root nodulation and disease resistanc.</title>
        <authorList>
            <person name="Yuan L."/>
        </authorList>
    </citation>
    <scope>NUCLEOTIDE SEQUENCE [LARGE SCALE GENOMIC DNA]</scope>
    <source>
        <strain evidence="18">ZHUSHIDOU_FW_LH</strain>
        <tissue evidence="18">Leaf</tissue>
    </source>
</reference>
<comment type="caution">
    <text evidence="18">The sequence shown here is derived from an EMBL/GenBank/DDBJ whole genome shotgun (WGS) entry which is preliminary data.</text>
</comment>
<dbReference type="SMART" id="SM00184">
    <property type="entry name" value="RING"/>
    <property type="match status" value="1"/>
</dbReference>
<comment type="pathway">
    <text evidence="3">Protein modification; protein ubiquitination.</text>
</comment>
<name>A0AAN9P0G7_CROPI</name>
<dbReference type="EMBL" id="JAYWIO010000002">
    <property type="protein sequence ID" value="KAK7282845.1"/>
    <property type="molecule type" value="Genomic_DNA"/>
</dbReference>
<dbReference type="PANTHER" id="PTHR14155">
    <property type="entry name" value="RING FINGER DOMAIN-CONTAINING"/>
    <property type="match status" value="1"/>
</dbReference>
<sequence length="286" mass="32425">MCSHFLTHIYFALIFKFVVQIGGSSRSSKREPRGLNPEVIETFPVLLYSSVKDVVIARETLTCAVCLDEFKDDDTLRLIPTCNHVFHPSCVDLWFESHTTCPVCRANLVPRSEDESAVVSSSVSIQFPNDQEQQQQQNDIFGSVVDDDDHDDVESPKENLSNLSHSFNQNRLPRSWSTGSLFALFRPSNSTRDSLVIESGESCERFTLMLPDEVRKKLVNSMLKRTNSCVSFRRMRSRRKGYRTRSVGSGRGRNYLQRQVWDFTLTTTSFFNRSSSGDAAGKSSPV</sequence>
<dbReference type="GO" id="GO:0061630">
    <property type="term" value="F:ubiquitin protein ligase activity"/>
    <property type="evidence" value="ECO:0007669"/>
    <property type="project" value="UniProtKB-EC"/>
</dbReference>
<dbReference type="Gene3D" id="3.30.40.10">
    <property type="entry name" value="Zinc/RING finger domain, C3HC4 (zinc finger)"/>
    <property type="match status" value="1"/>
</dbReference>
<comment type="subcellular location">
    <subcellularLocation>
        <location evidence="2">Membrane</location>
        <topology evidence="2">Single-pass membrane protein</topology>
    </subcellularLocation>
</comment>
<evidence type="ECO:0000256" key="7">
    <source>
        <dbReference type="ARBA" id="ARBA00022723"/>
    </source>
</evidence>
<keyword evidence="6" id="KW-0812">Transmembrane</keyword>
<evidence type="ECO:0000256" key="11">
    <source>
        <dbReference type="ARBA" id="ARBA00022989"/>
    </source>
</evidence>
<evidence type="ECO:0000256" key="15">
    <source>
        <dbReference type="SAM" id="MobiDB-lite"/>
    </source>
</evidence>
<evidence type="ECO:0000313" key="18">
    <source>
        <dbReference type="EMBL" id="KAK7282843.1"/>
    </source>
</evidence>
<evidence type="ECO:0000256" key="14">
    <source>
        <dbReference type="PROSITE-ProRule" id="PRU00175"/>
    </source>
</evidence>
<evidence type="ECO:0000256" key="16">
    <source>
        <dbReference type="SAM" id="SignalP"/>
    </source>
</evidence>
<dbReference type="FunFam" id="3.30.40.10:FF:000187">
    <property type="entry name" value="E3 ubiquitin-protein ligase ATL6"/>
    <property type="match status" value="1"/>
</dbReference>
<dbReference type="PANTHER" id="PTHR14155:SF583">
    <property type="entry name" value="RING-TYPE DOMAIN-CONTAINING PROTEIN"/>
    <property type="match status" value="1"/>
</dbReference>
<protein>
    <recommendedName>
        <fullName evidence="4">RING-type E3 ubiquitin transferase</fullName>
        <ecNumber evidence="4">2.3.2.27</ecNumber>
    </recommendedName>
</protein>
<dbReference type="SUPFAM" id="SSF57850">
    <property type="entry name" value="RING/U-box"/>
    <property type="match status" value="1"/>
</dbReference>
<keyword evidence="7" id="KW-0479">Metal-binding</keyword>
<keyword evidence="11" id="KW-1133">Transmembrane helix</keyword>
<feature type="region of interest" description="Disordered" evidence="15">
    <location>
        <begin position="143"/>
        <end position="164"/>
    </location>
</feature>
<dbReference type="InterPro" id="IPR001841">
    <property type="entry name" value="Znf_RING"/>
</dbReference>
<dbReference type="PROSITE" id="PS50089">
    <property type="entry name" value="ZF_RING_2"/>
    <property type="match status" value="1"/>
</dbReference>
<dbReference type="InterPro" id="IPR053238">
    <property type="entry name" value="RING-H2_zinc_finger"/>
</dbReference>
<proteinExistence type="inferred from homology"/>
<evidence type="ECO:0000256" key="4">
    <source>
        <dbReference type="ARBA" id="ARBA00012483"/>
    </source>
</evidence>
<dbReference type="GO" id="GO:0016020">
    <property type="term" value="C:membrane"/>
    <property type="evidence" value="ECO:0007669"/>
    <property type="project" value="UniProtKB-SubCell"/>
</dbReference>
<evidence type="ECO:0000256" key="3">
    <source>
        <dbReference type="ARBA" id="ARBA00004906"/>
    </source>
</evidence>
<evidence type="ECO:0000256" key="13">
    <source>
        <dbReference type="ARBA" id="ARBA00024209"/>
    </source>
</evidence>
<organism evidence="18 20">
    <name type="scientific">Crotalaria pallida</name>
    <name type="common">Smooth rattlebox</name>
    <name type="synonym">Crotalaria striata</name>
    <dbReference type="NCBI Taxonomy" id="3830"/>
    <lineage>
        <taxon>Eukaryota</taxon>
        <taxon>Viridiplantae</taxon>
        <taxon>Streptophyta</taxon>
        <taxon>Embryophyta</taxon>
        <taxon>Tracheophyta</taxon>
        <taxon>Spermatophyta</taxon>
        <taxon>Magnoliopsida</taxon>
        <taxon>eudicotyledons</taxon>
        <taxon>Gunneridae</taxon>
        <taxon>Pentapetalae</taxon>
        <taxon>rosids</taxon>
        <taxon>fabids</taxon>
        <taxon>Fabales</taxon>
        <taxon>Fabaceae</taxon>
        <taxon>Papilionoideae</taxon>
        <taxon>50 kb inversion clade</taxon>
        <taxon>genistoids sensu lato</taxon>
        <taxon>core genistoids</taxon>
        <taxon>Crotalarieae</taxon>
        <taxon>Crotalaria</taxon>
    </lineage>
</organism>
<feature type="domain" description="RING-type" evidence="17">
    <location>
        <begin position="63"/>
        <end position="105"/>
    </location>
</feature>
<dbReference type="GO" id="GO:0008270">
    <property type="term" value="F:zinc ion binding"/>
    <property type="evidence" value="ECO:0007669"/>
    <property type="project" value="UniProtKB-KW"/>
</dbReference>
<keyword evidence="20" id="KW-1185">Reference proteome</keyword>
<evidence type="ECO:0000256" key="2">
    <source>
        <dbReference type="ARBA" id="ARBA00004167"/>
    </source>
</evidence>
<accession>A0AAN9P0G7</accession>
<dbReference type="EC" id="2.3.2.27" evidence="4"/>
<evidence type="ECO:0000259" key="17">
    <source>
        <dbReference type="PROSITE" id="PS50089"/>
    </source>
</evidence>
<feature type="signal peptide" evidence="16">
    <location>
        <begin position="1"/>
        <end position="24"/>
    </location>
</feature>
<keyword evidence="8 14" id="KW-0863">Zinc-finger</keyword>
<evidence type="ECO:0000256" key="12">
    <source>
        <dbReference type="ARBA" id="ARBA00023136"/>
    </source>
</evidence>
<keyword evidence="10" id="KW-0862">Zinc</keyword>
<evidence type="ECO:0000256" key="5">
    <source>
        <dbReference type="ARBA" id="ARBA00022679"/>
    </source>
</evidence>